<dbReference type="InterPro" id="IPR017452">
    <property type="entry name" value="GPCR_Rhodpsn_7TM"/>
</dbReference>
<evidence type="ECO:0000313" key="13">
    <source>
        <dbReference type="Proteomes" id="UP001283361"/>
    </source>
</evidence>
<name>A0AAE1AWV7_9GAST</name>
<feature type="compositionally biased region" description="Polar residues" evidence="9">
    <location>
        <begin position="497"/>
        <end position="511"/>
    </location>
</feature>
<organism evidence="12 13">
    <name type="scientific">Elysia crispata</name>
    <name type="common">lettuce slug</name>
    <dbReference type="NCBI Taxonomy" id="231223"/>
    <lineage>
        <taxon>Eukaryota</taxon>
        <taxon>Metazoa</taxon>
        <taxon>Spiralia</taxon>
        <taxon>Lophotrochozoa</taxon>
        <taxon>Mollusca</taxon>
        <taxon>Gastropoda</taxon>
        <taxon>Heterobranchia</taxon>
        <taxon>Euthyneura</taxon>
        <taxon>Panpulmonata</taxon>
        <taxon>Sacoglossa</taxon>
        <taxon>Placobranchoidea</taxon>
        <taxon>Plakobranchidae</taxon>
        <taxon>Elysia</taxon>
    </lineage>
</organism>
<comment type="caution">
    <text evidence="12">The sequence shown here is derived from an EMBL/GenBank/DDBJ whole genome shotgun (WGS) entry which is preliminary data.</text>
</comment>
<feature type="transmembrane region" description="Helical" evidence="10">
    <location>
        <begin position="166"/>
        <end position="186"/>
    </location>
</feature>
<dbReference type="CDD" id="cd00637">
    <property type="entry name" value="7tm_classA_rhodopsin-like"/>
    <property type="match status" value="1"/>
</dbReference>
<dbReference type="PANTHER" id="PTHR45695:SF15">
    <property type="entry name" value="OPSIN RH2"/>
    <property type="match status" value="1"/>
</dbReference>
<gene>
    <name evidence="12" type="ORF">RRG08_045428</name>
</gene>
<feature type="compositionally biased region" description="Low complexity" evidence="9">
    <location>
        <begin position="460"/>
        <end position="488"/>
    </location>
</feature>
<keyword evidence="3 10" id="KW-1133">Transmembrane helix</keyword>
<evidence type="ECO:0000256" key="8">
    <source>
        <dbReference type="RuleBase" id="RU000688"/>
    </source>
</evidence>
<keyword evidence="7 8" id="KW-0807">Transducer</keyword>
<keyword evidence="2 8" id="KW-0812">Transmembrane</keyword>
<dbReference type="InterPro" id="IPR000276">
    <property type="entry name" value="GPCR_Rhodpsn"/>
</dbReference>
<protein>
    <recommendedName>
        <fullName evidence="11">G-protein coupled receptors family 1 profile domain-containing protein</fullName>
    </recommendedName>
</protein>
<evidence type="ECO:0000256" key="1">
    <source>
        <dbReference type="ARBA" id="ARBA00004141"/>
    </source>
</evidence>
<dbReference type="Gene3D" id="1.20.1070.10">
    <property type="entry name" value="Rhodopsin 7-helix transmembrane proteins"/>
    <property type="match status" value="2"/>
</dbReference>
<dbReference type="GO" id="GO:0005886">
    <property type="term" value="C:plasma membrane"/>
    <property type="evidence" value="ECO:0007669"/>
    <property type="project" value="TreeGrafter"/>
</dbReference>
<evidence type="ECO:0000256" key="10">
    <source>
        <dbReference type="SAM" id="Phobius"/>
    </source>
</evidence>
<feature type="transmembrane region" description="Helical" evidence="10">
    <location>
        <begin position="607"/>
        <end position="632"/>
    </location>
</feature>
<feature type="transmembrane region" description="Helical" evidence="10">
    <location>
        <begin position="644"/>
        <end position="663"/>
    </location>
</feature>
<evidence type="ECO:0000259" key="11">
    <source>
        <dbReference type="PROSITE" id="PS50262"/>
    </source>
</evidence>
<dbReference type="SMART" id="SM01381">
    <property type="entry name" value="7TM_GPCR_Srsx"/>
    <property type="match status" value="1"/>
</dbReference>
<feature type="transmembrane region" description="Helical" evidence="10">
    <location>
        <begin position="207"/>
        <end position="230"/>
    </location>
</feature>
<evidence type="ECO:0000256" key="6">
    <source>
        <dbReference type="ARBA" id="ARBA00023170"/>
    </source>
</evidence>
<comment type="similarity">
    <text evidence="8">Belongs to the G-protein coupled receptor 1 family.</text>
</comment>
<dbReference type="GO" id="GO:0004930">
    <property type="term" value="F:G protein-coupled receptor activity"/>
    <property type="evidence" value="ECO:0007669"/>
    <property type="project" value="UniProtKB-KW"/>
</dbReference>
<feature type="transmembrane region" description="Helical" evidence="10">
    <location>
        <begin position="127"/>
        <end position="146"/>
    </location>
</feature>
<keyword evidence="5 10" id="KW-0472">Membrane</keyword>
<dbReference type="PROSITE" id="PS00237">
    <property type="entry name" value="G_PROTEIN_RECEP_F1_1"/>
    <property type="match status" value="1"/>
</dbReference>
<dbReference type="Proteomes" id="UP001283361">
    <property type="component" value="Unassembled WGS sequence"/>
</dbReference>
<keyword evidence="6 8" id="KW-0675">Receptor</keyword>
<sequence>MAVPDMIKTTLATFVQNVIVAIDADISKTNRLSDERGSRIASPLSLLAPESGNISDSAGILGSDRILVGANSTGGDEGAGAFYDGLQKVHLIAVSVMLTCFSIFGILGNGLVLYVFSRKSDRVTSTIFILALAWTDFFTCLVIMPFTVTNLQLNNHLTYTGFCKLFQFVITFGVPLSVFIMVAIAVDRYFSICHPFSHMITPKRAKISILCLLIFAMVLGFITSCMYSTYSTSYVNETAVWCLNRTVDLLPMSSSSSSSNGTSYRPSLLSSSSYSTAASMIISPSPITTQPTQRSLYANSLVEVIVNQSAAEPNSAGSDILAQSAANCTRTVQKMIYEGGRCVENERIFSYWFMDLYQKIFISFYIISLLSVFMLYFFIYRSVAQRRKWRRRQKSCSFSPMTQMVNTNPASQQGDVGVTPDKVAALNNRDSAREGMNNGRGQTGGENIFLKPWSHGNCDSGAASSSSTAMGSSSATTETTSSTELGSGQHQMVKLTVTPSSQSNNNGNDESQAVGGEVKSPDNEVQNSEDVVVPSLSLPKTQPQKKSEACDQLIIENHGKSDDGEIVEKAGDGHENGVGKRLTLTIPSAQPTAAEKKSSRERRDFNFLANIRTAMMLFVVTVVFTACFMPAWLMAAQLLTYQPIVFYSHFLYNVANPVIYAFMNQSFRKELKRVFQRARH</sequence>
<feature type="transmembrane region" description="Helical" evidence="10">
    <location>
        <begin position="360"/>
        <end position="383"/>
    </location>
</feature>
<dbReference type="Pfam" id="PF00001">
    <property type="entry name" value="7tm_1"/>
    <property type="match status" value="1"/>
</dbReference>
<dbReference type="AlphaFoldDB" id="A0AAE1AWV7"/>
<dbReference type="EMBL" id="JAWDGP010001056">
    <property type="protein sequence ID" value="KAK3795438.1"/>
    <property type="molecule type" value="Genomic_DNA"/>
</dbReference>
<accession>A0AAE1AWV7</accession>
<reference evidence="12" key="1">
    <citation type="journal article" date="2023" name="G3 (Bethesda)">
        <title>A reference genome for the long-term kleptoplast-retaining sea slug Elysia crispata morphotype clarki.</title>
        <authorList>
            <person name="Eastman K.E."/>
            <person name="Pendleton A.L."/>
            <person name="Shaikh M.A."/>
            <person name="Suttiyut T."/>
            <person name="Ogas R."/>
            <person name="Tomko P."/>
            <person name="Gavelis G."/>
            <person name="Widhalm J.R."/>
            <person name="Wisecaver J.H."/>
        </authorList>
    </citation>
    <scope>NUCLEOTIDE SEQUENCE</scope>
    <source>
        <strain evidence="12">ECLA1</strain>
    </source>
</reference>
<dbReference type="SUPFAM" id="SSF81321">
    <property type="entry name" value="Family A G protein-coupled receptor-like"/>
    <property type="match status" value="2"/>
</dbReference>
<proteinExistence type="inferred from homology"/>
<evidence type="ECO:0000256" key="2">
    <source>
        <dbReference type="ARBA" id="ARBA00022692"/>
    </source>
</evidence>
<evidence type="ECO:0000313" key="12">
    <source>
        <dbReference type="EMBL" id="KAK3795438.1"/>
    </source>
</evidence>
<keyword evidence="13" id="KW-1185">Reference proteome</keyword>
<keyword evidence="4 8" id="KW-0297">G-protein coupled receptor</keyword>
<dbReference type="PANTHER" id="PTHR45695">
    <property type="entry name" value="LEUCOKININ RECEPTOR-RELATED"/>
    <property type="match status" value="1"/>
</dbReference>
<feature type="region of interest" description="Disordered" evidence="9">
    <location>
        <begin position="429"/>
        <end position="528"/>
    </location>
</feature>
<evidence type="ECO:0000256" key="4">
    <source>
        <dbReference type="ARBA" id="ARBA00023040"/>
    </source>
</evidence>
<evidence type="ECO:0000256" key="7">
    <source>
        <dbReference type="ARBA" id="ARBA00023224"/>
    </source>
</evidence>
<dbReference type="PRINTS" id="PR00237">
    <property type="entry name" value="GPCRRHODOPSN"/>
</dbReference>
<feature type="domain" description="G-protein coupled receptors family 1 profile" evidence="11">
    <location>
        <begin position="108"/>
        <end position="242"/>
    </location>
</feature>
<evidence type="ECO:0000256" key="5">
    <source>
        <dbReference type="ARBA" id="ARBA00023136"/>
    </source>
</evidence>
<comment type="subcellular location">
    <subcellularLocation>
        <location evidence="1">Membrane</location>
        <topology evidence="1">Multi-pass membrane protein</topology>
    </subcellularLocation>
</comment>
<evidence type="ECO:0000256" key="9">
    <source>
        <dbReference type="SAM" id="MobiDB-lite"/>
    </source>
</evidence>
<feature type="transmembrane region" description="Helical" evidence="10">
    <location>
        <begin position="91"/>
        <end position="115"/>
    </location>
</feature>
<dbReference type="PROSITE" id="PS50262">
    <property type="entry name" value="G_PROTEIN_RECEP_F1_2"/>
    <property type="match status" value="1"/>
</dbReference>
<evidence type="ECO:0000256" key="3">
    <source>
        <dbReference type="ARBA" id="ARBA00022989"/>
    </source>
</evidence>